<dbReference type="InterPro" id="IPR000595">
    <property type="entry name" value="cNMP-bd_dom"/>
</dbReference>
<evidence type="ECO:0000313" key="6">
    <source>
        <dbReference type="EMBL" id="CUU82620.1"/>
    </source>
</evidence>
<keyword evidence="3" id="KW-0804">Transcription</keyword>
<feature type="domain" description="Cyclic nucleotide-binding" evidence="4">
    <location>
        <begin position="5"/>
        <end position="128"/>
    </location>
</feature>
<dbReference type="PROSITE" id="PS50042">
    <property type="entry name" value="CNMP_BINDING_3"/>
    <property type="match status" value="1"/>
</dbReference>
<evidence type="ECO:0000259" key="5">
    <source>
        <dbReference type="PROSITE" id="PS51063"/>
    </source>
</evidence>
<dbReference type="SUPFAM" id="SSF51206">
    <property type="entry name" value="cAMP-binding domain-like"/>
    <property type="match status" value="1"/>
</dbReference>
<dbReference type="EMBL" id="FAUW01000003">
    <property type="protein sequence ID" value="CUU82620.1"/>
    <property type="molecule type" value="Genomic_DNA"/>
</dbReference>
<dbReference type="PROSITE" id="PS51063">
    <property type="entry name" value="HTH_CRP_2"/>
    <property type="match status" value="1"/>
</dbReference>
<dbReference type="GO" id="GO:0003677">
    <property type="term" value="F:DNA binding"/>
    <property type="evidence" value="ECO:0007669"/>
    <property type="project" value="UniProtKB-KW"/>
</dbReference>
<dbReference type="InterPro" id="IPR036388">
    <property type="entry name" value="WH-like_DNA-bd_sf"/>
</dbReference>
<dbReference type="Gene3D" id="2.60.120.10">
    <property type="entry name" value="Jelly Rolls"/>
    <property type="match status" value="1"/>
</dbReference>
<dbReference type="RefSeq" id="WP_059427554.1">
    <property type="nucleotide sequence ID" value="NZ_FAUT01000001.1"/>
</dbReference>
<dbReference type="InterPro" id="IPR014710">
    <property type="entry name" value="RmlC-like_jellyroll"/>
</dbReference>
<dbReference type="SMART" id="SM00419">
    <property type="entry name" value="HTH_CRP"/>
    <property type="match status" value="1"/>
</dbReference>
<evidence type="ECO:0000256" key="3">
    <source>
        <dbReference type="ARBA" id="ARBA00023163"/>
    </source>
</evidence>
<dbReference type="InterPro" id="IPR012318">
    <property type="entry name" value="HTH_CRP"/>
</dbReference>
<dbReference type="SUPFAM" id="SSF46785">
    <property type="entry name" value="Winged helix' DNA-binding domain"/>
    <property type="match status" value="1"/>
</dbReference>
<dbReference type="Pfam" id="PF13545">
    <property type="entry name" value="HTH_Crp_2"/>
    <property type="match status" value="1"/>
</dbReference>
<dbReference type="PANTHER" id="PTHR24567:SF26">
    <property type="entry name" value="REGULATORY PROTEIN YEIL"/>
    <property type="match status" value="1"/>
</dbReference>
<evidence type="ECO:0000256" key="2">
    <source>
        <dbReference type="ARBA" id="ARBA00023125"/>
    </source>
</evidence>
<dbReference type="PRINTS" id="PR00034">
    <property type="entry name" value="HTHCRP"/>
</dbReference>
<comment type="caution">
    <text evidence="6">The sequence shown here is derived from an EMBL/GenBank/DDBJ whole genome shotgun (WGS) entry which is preliminary data.</text>
</comment>
<dbReference type="InterPro" id="IPR018490">
    <property type="entry name" value="cNMP-bd_dom_sf"/>
</dbReference>
<feature type="domain" description="HTH crp-type" evidence="5">
    <location>
        <begin position="142"/>
        <end position="204"/>
    </location>
</feature>
<dbReference type="AlphaFoldDB" id="A0A9W5EV63"/>
<dbReference type="Proteomes" id="UP000052257">
    <property type="component" value="Unassembled WGS sequence"/>
</dbReference>
<name>A0A9W5EV63_CAMHY</name>
<dbReference type="CDD" id="cd00038">
    <property type="entry name" value="CAP_ED"/>
    <property type="match status" value="1"/>
</dbReference>
<keyword evidence="1" id="KW-0805">Transcription regulation</keyword>
<dbReference type="InterPro" id="IPR050397">
    <property type="entry name" value="Env_Response_Regulators"/>
</dbReference>
<protein>
    <submittedName>
        <fullName evidence="6">Crp family transcriptional regulator</fullName>
    </submittedName>
</protein>
<evidence type="ECO:0000256" key="1">
    <source>
        <dbReference type="ARBA" id="ARBA00023015"/>
    </source>
</evidence>
<proteinExistence type="predicted"/>
<dbReference type="Pfam" id="PF00027">
    <property type="entry name" value="cNMP_binding"/>
    <property type="match status" value="1"/>
</dbReference>
<reference evidence="6 7" key="1">
    <citation type="submission" date="2015-11" db="EMBL/GenBank/DDBJ databases">
        <authorList>
            <consortium name="Pathogen Informatics"/>
        </authorList>
    </citation>
    <scope>NUCLEOTIDE SEQUENCE [LARGE SCALE GENOMIC DNA]</scope>
    <source>
        <strain evidence="6 7">006A-0191</strain>
    </source>
</reference>
<evidence type="ECO:0000313" key="7">
    <source>
        <dbReference type="Proteomes" id="UP000052257"/>
    </source>
</evidence>
<dbReference type="InterPro" id="IPR036390">
    <property type="entry name" value="WH_DNA-bd_sf"/>
</dbReference>
<dbReference type="GO" id="GO:0003700">
    <property type="term" value="F:DNA-binding transcription factor activity"/>
    <property type="evidence" value="ECO:0007669"/>
    <property type="project" value="TreeGrafter"/>
</dbReference>
<evidence type="ECO:0000259" key="4">
    <source>
        <dbReference type="PROSITE" id="PS50042"/>
    </source>
</evidence>
<accession>A0A9W5EV63</accession>
<dbReference type="GO" id="GO:0005829">
    <property type="term" value="C:cytosol"/>
    <property type="evidence" value="ECO:0007669"/>
    <property type="project" value="TreeGrafter"/>
</dbReference>
<dbReference type="Gene3D" id="1.10.10.10">
    <property type="entry name" value="Winged helix-like DNA-binding domain superfamily/Winged helix DNA-binding domain"/>
    <property type="match status" value="1"/>
</dbReference>
<sequence>MKSFKFYSLLSPQNRQILDKNSIFVKIEVGSELYRQGDECPNLMFITKGRVRVVRTHESGQSILLYYFSQGEQCNVNFTSTLNSVPAIGTAIAETDLEGYIIPTKIIAKMFVDDGAFQRYVFDQYAKRMEHLAALIEDIRFLGLDTRLLHYLQSQKSRIINLSHEELADIIGTSREVISRILKSFENNGIVKLSRKKIELMYARIIQPT</sequence>
<gene>
    <name evidence="6" type="primary">ntcA</name>
    <name evidence="6" type="ORF">ERS739220_01343</name>
</gene>
<organism evidence="6 7">
    <name type="scientific">Campylobacter hyointestinalis subsp. hyointestinalis</name>
    <dbReference type="NCBI Taxonomy" id="91352"/>
    <lineage>
        <taxon>Bacteria</taxon>
        <taxon>Pseudomonadati</taxon>
        <taxon>Campylobacterota</taxon>
        <taxon>Epsilonproteobacteria</taxon>
        <taxon>Campylobacterales</taxon>
        <taxon>Campylobacteraceae</taxon>
        <taxon>Campylobacter</taxon>
    </lineage>
</organism>
<dbReference type="PANTHER" id="PTHR24567">
    <property type="entry name" value="CRP FAMILY TRANSCRIPTIONAL REGULATORY PROTEIN"/>
    <property type="match status" value="1"/>
</dbReference>
<keyword evidence="2" id="KW-0238">DNA-binding</keyword>